<dbReference type="EMBL" id="SNRW01046616">
    <property type="protein sequence ID" value="KAA6317426.1"/>
    <property type="molecule type" value="Genomic_DNA"/>
</dbReference>
<gene>
    <name evidence="2" type="ORF">EZS28_055101</name>
</gene>
<dbReference type="AlphaFoldDB" id="A0A5J4Q631"/>
<feature type="non-terminal residue" evidence="2">
    <location>
        <position position="203"/>
    </location>
</feature>
<dbReference type="Gene3D" id="3.30.420.10">
    <property type="entry name" value="Ribonuclease H-like superfamily/Ribonuclease H"/>
    <property type="match status" value="1"/>
</dbReference>
<reference evidence="2 3" key="1">
    <citation type="submission" date="2019-03" db="EMBL/GenBank/DDBJ databases">
        <title>Single cell metagenomics reveals metabolic interactions within the superorganism composed of flagellate Streblomastix strix and complex community of Bacteroidetes bacteria on its surface.</title>
        <authorList>
            <person name="Treitli S.C."/>
            <person name="Kolisko M."/>
            <person name="Husnik F."/>
            <person name="Keeling P."/>
            <person name="Hampl V."/>
        </authorList>
    </citation>
    <scope>NUCLEOTIDE SEQUENCE [LARGE SCALE GENOMIC DNA]</scope>
    <source>
        <strain evidence="2">ST1C</strain>
    </source>
</reference>
<comment type="caution">
    <text evidence="2">The sequence shown here is derived from an EMBL/GenBank/DDBJ whole genome shotgun (WGS) entry which is preliminary data.</text>
</comment>
<dbReference type="Proteomes" id="UP000324800">
    <property type="component" value="Unassembled WGS sequence"/>
</dbReference>
<evidence type="ECO:0000259" key="1">
    <source>
        <dbReference type="Pfam" id="PF03184"/>
    </source>
</evidence>
<sequence length="203" mass="23295">VIREESSRTAQRMRVTEETIQQHLNNLNKHTNDKPVEIFINADEIGIQAYCDSRNQCVIVPMQFEHAQIHFPIDRTEPRVSAMVGVCMSDLYLSPFLITKEDFSLDEMLKQHNVQDQNVTVVQGQTSMMNAELMLQWLREILIPFVKAERLRKKLSTCADAVLMVDNATQHCTIAIKELLKTNHIILLTMPPNSTHLLQPCDV</sequence>
<dbReference type="Pfam" id="PF03184">
    <property type="entry name" value="DDE_1"/>
    <property type="match status" value="1"/>
</dbReference>
<proteinExistence type="predicted"/>
<feature type="domain" description="DDE-1" evidence="1">
    <location>
        <begin position="112"/>
        <end position="203"/>
    </location>
</feature>
<feature type="non-terminal residue" evidence="2">
    <location>
        <position position="1"/>
    </location>
</feature>
<dbReference type="InterPro" id="IPR036397">
    <property type="entry name" value="RNaseH_sf"/>
</dbReference>
<dbReference type="InterPro" id="IPR004875">
    <property type="entry name" value="DDE_SF_endonuclease_dom"/>
</dbReference>
<protein>
    <recommendedName>
        <fullName evidence="1">DDE-1 domain-containing protein</fullName>
    </recommendedName>
</protein>
<organism evidence="2 3">
    <name type="scientific">Streblomastix strix</name>
    <dbReference type="NCBI Taxonomy" id="222440"/>
    <lineage>
        <taxon>Eukaryota</taxon>
        <taxon>Metamonada</taxon>
        <taxon>Preaxostyla</taxon>
        <taxon>Oxymonadida</taxon>
        <taxon>Streblomastigidae</taxon>
        <taxon>Streblomastix</taxon>
    </lineage>
</organism>
<accession>A0A5J4Q631</accession>
<dbReference type="OrthoDB" id="8033046at2759"/>
<evidence type="ECO:0000313" key="3">
    <source>
        <dbReference type="Proteomes" id="UP000324800"/>
    </source>
</evidence>
<name>A0A5J4Q631_9EUKA</name>
<dbReference type="GO" id="GO:0003676">
    <property type="term" value="F:nucleic acid binding"/>
    <property type="evidence" value="ECO:0007669"/>
    <property type="project" value="InterPro"/>
</dbReference>
<evidence type="ECO:0000313" key="2">
    <source>
        <dbReference type="EMBL" id="KAA6317426.1"/>
    </source>
</evidence>